<evidence type="ECO:0000313" key="9">
    <source>
        <dbReference type="EMBL" id="MBC2607184.1"/>
    </source>
</evidence>
<comment type="caution">
    <text evidence="9">The sequence shown here is derived from an EMBL/GenBank/DDBJ whole genome shotgun (WGS) entry which is preliminary data.</text>
</comment>
<dbReference type="InterPro" id="IPR036291">
    <property type="entry name" value="NAD(P)-bd_dom_sf"/>
</dbReference>
<dbReference type="NCBIfam" id="TIGR01850">
    <property type="entry name" value="argC"/>
    <property type="match status" value="1"/>
</dbReference>
<evidence type="ECO:0000256" key="1">
    <source>
        <dbReference type="ARBA" id="ARBA00004862"/>
    </source>
</evidence>
<comment type="similarity">
    <text evidence="7">Belongs to the NAGSA dehydrogenase family. Type 1 subfamily.</text>
</comment>
<protein>
    <recommendedName>
        <fullName evidence="7">N-acetyl-gamma-glutamyl-phosphate reductase</fullName>
        <shortName evidence="7">AGPR</shortName>
        <ecNumber evidence="7">1.2.1.38</ecNumber>
    </recommendedName>
    <alternativeName>
        <fullName evidence="7">N-acetyl-glutamate semialdehyde dehydrogenase</fullName>
        <shortName evidence="7">NAGSA dehydrogenase</shortName>
    </alternativeName>
</protein>
<evidence type="ECO:0000256" key="4">
    <source>
        <dbReference type="ARBA" id="ARBA00022857"/>
    </source>
</evidence>
<dbReference type="SUPFAM" id="SSF55347">
    <property type="entry name" value="Glyceraldehyde-3-phosphate dehydrogenase-like, C-terminal domain"/>
    <property type="match status" value="1"/>
</dbReference>
<evidence type="ECO:0000256" key="3">
    <source>
        <dbReference type="ARBA" id="ARBA00022605"/>
    </source>
</evidence>
<evidence type="ECO:0000256" key="6">
    <source>
        <dbReference type="ARBA" id="ARBA00050557"/>
    </source>
</evidence>
<dbReference type="RefSeq" id="WP_185661041.1">
    <property type="nucleotide sequence ID" value="NZ_CAWPOO010000012.1"/>
</dbReference>
<sequence length="341" mass="36805">MNAAIVGASGYGGETLVKLLSAHPKVTLKAVTSRSKAGEPVSSVIPAMRGVLDDMLFENSDPAELAAREDIDVAFLALPHGAAAEYARHLVDAGKKVIDLSADFRISDPAIYEEFYGASHPDVDLLAKAEYVMPELSDDAWEQKELFACPGCYPTSILVPLLPLVKAGLVSKEHIVVNSYSGTSGAGKQSKEAFSYCEVNESSKAYGLPKHRHLSEIEEQLSKAAEDKVIIQFNPHLAPMNRGIATTITVPSAGATLEELYAEWEKCYSDKPFVCILPSSTRPDTKYVVGTNRVDMSAVKDDRTGNFVITSAEDNLVKGASGQAIQILNLWQGWDETTGLI</sequence>
<dbReference type="GO" id="GO:0003942">
    <property type="term" value="F:N-acetyl-gamma-glutamyl-phosphate reductase activity"/>
    <property type="evidence" value="ECO:0007669"/>
    <property type="project" value="UniProtKB-UniRule"/>
</dbReference>
<reference evidence="9 10" key="1">
    <citation type="submission" date="2020-07" db="EMBL/GenBank/DDBJ databases">
        <authorList>
            <person name="Feng X."/>
        </authorList>
    </citation>
    <scope>NUCLEOTIDE SEQUENCE [LARGE SCALE GENOMIC DNA]</scope>
    <source>
        <strain evidence="9 10">JCM23202</strain>
    </source>
</reference>
<keyword evidence="7" id="KW-0963">Cytoplasm</keyword>
<dbReference type="Proteomes" id="UP000526501">
    <property type="component" value="Unassembled WGS sequence"/>
</dbReference>
<keyword evidence="4 7" id="KW-0521">NADP</keyword>
<gene>
    <name evidence="7" type="primary">argC</name>
    <name evidence="9" type="ORF">H5P27_14110</name>
</gene>
<evidence type="ECO:0000256" key="7">
    <source>
        <dbReference type="HAMAP-Rule" id="MF_00150"/>
    </source>
</evidence>
<dbReference type="PANTHER" id="PTHR32338">
    <property type="entry name" value="N-ACETYL-GAMMA-GLUTAMYL-PHOSPHATE REDUCTASE, CHLOROPLASTIC-RELATED-RELATED"/>
    <property type="match status" value="1"/>
</dbReference>
<dbReference type="GO" id="GO:0005737">
    <property type="term" value="C:cytoplasm"/>
    <property type="evidence" value="ECO:0007669"/>
    <property type="project" value="UniProtKB-SubCell"/>
</dbReference>
<keyword evidence="3 7" id="KW-0028">Amino-acid biosynthesis</keyword>
<name>A0A7X1B7N4_9BACT</name>
<dbReference type="EC" id="1.2.1.38" evidence="7"/>
<dbReference type="InterPro" id="IPR000534">
    <property type="entry name" value="Semialdehyde_DH_NAD-bd"/>
</dbReference>
<comment type="function">
    <text evidence="7">Catalyzes the NADPH-dependent reduction of N-acetyl-5-glutamyl phosphate to yield N-acetyl-L-glutamate 5-semialdehyde.</text>
</comment>
<dbReference type="Gene3D" id="3.30.360.10">
    <property type="entry name" value="Dihydrodipicolinate Reductase, domain 2"/>
    <property type="match status" value="1"/>
</dbReference>
<dbReference type="SMART" id="SM00859">
    <property type="entry name" value="Semialdhyde_dh"/>
    <property type="match status" value="1"/>
</dbReference>
<feature type="active site" evidence="7">
    <location>
        <position position="152"/>
    </location>
</feature>
<organism evidence="9 10">
    <name type="scientific">Pelagicoccus albus</name>
    <dbReference type="NCBI Taxonomy" id="415222"/>
    <lineage>
        <taxon>Bacteria</taxon>
        <taxon>Pseudomonadati</taxon>
        <taxon>Verrucomicrobiota</taxon>
        <taxon>Opitutia</taxon>
        <taxon>Puniceicoccales</taxon>
        <taxon>Pelagicoccaceae</taxon>
        <taxon>Pelagicoccus</taxon>
    </lineage>
</organism>
<dbReference type="CDD" id="cd17895">
    <property type="entry name" value="AGPR_1_N"/>
    <property type="match status" value="1"/>
</dbReference>
<accession>A0A7X1B7N4</accession>
<dbReference type="Pfam" id="PF22698">
    <property type="entry name" value="Semialdhyde_dhC_1"/>
    <property type="match status" value="1"/>
</dbReference>
<dbReference type="FunFam" id="3.30.360.10:FF:000014">
    <property type="entry name" value="N-acetyl-gamma-glutamyl-phosphate reductase"/>
    <property type="match status" value="1"/>
</dbReference>
<dbReference type="AlphaFoldDB" id="A0A7X1B7N4"/>
<dbReference type="InterPro" id="IPR050085">
    <property type="entry name" value="AGPR"/>
</dbReference>
<dbReference type="InterPro" id="IPR058924">
    <property type="entry name" value="AGPR_dimerisation_dom"/>
</dbReference>
<dbReference type="HAMAP" id="MF_00150">
    <property type="entry name" value="ArgC_type1"/>
    <property type="match status" value="1"/>
</dbReference>
<dbReference type="PANTHER" id="PTHR32338:SF10">
    <property type="entry name" value="N-ACETYL-GAMMA-GLUTAMYL-PHOSPHATE REDUCTASE, CHLOROPLASTIC-RELATED"/>
    <property type="match status" value="1"/>
</dbReference>
<dbReference type="SUPFAM" id="SSF51735">
    <property type="entry name" value="NAD(P)-binding Rossmann-fold domains"/>
    <property type="match status" value="1"/>
</dbReference>
<dbReference type="EMBL" id="JACHVC010000012">
    <property type="protein sequence ID" value="MBC2607184.1"/>
    <property type="molecule type" value="Genomic_DNA"/>
</dbReference>
<dbReference type="GO" id="GO:0006526">
    <property type="term" value="P:L-arginine biosynthetic process"/>
    <property type="evidence" value="ECO:0007669"/>
    <property type="project" value="UniProtKB-UniRule"/>
</dbReference>
<dbReference type="Pfam" id="PF01118">
    <property type="entry name" value="Semialdhyde_dh"/>
    <property type="match status" value="1"/>
</dbReference>
<dbReference type="InterPro" id="IPR000706">
    <property type="entry name" value="AGPR_type-1"/>
</dbReference>
<dbReference type="GO" id="GO:0051287">
    <property type="term" value="F:NAD binding"/>
    <property type="evidence" value="ECO:0007669"/>
    <property type="project" value="InterPro"/>
</dbReference>
<keyword evidence="10" id="KW-1185">Reference proteome</keyword>
<keyword evidence="2 7" id="KW-0055">Arginine biosynthesis</keyword>
<dbReference type="GO" id="GO:0070401">
    <property type="term" value="F:NADP+ binding"/>
    <property type="evidence" value="ECO:0007669"/>
    <property type="project" value="InterPro"/>
</dbReference>
<evidence type="ECO:0000256" key="5">
    <source>
        <dbReference type="ARBA" id="ARBA00023002"/>
    </source>
</evidence>
<proteinExistence type="inferred from homology"/>
<keyword evidence="5 7" id="KW-0560">Oxidoreductase</keyword>
<comment type="pathway">
    <text evidence="1 7">Amino-acid biosynthesis; L-arginine biosynthesis; N(2)-acetyl-L-ornithine from L-glutamate: step 3/4.</text>
</comment>
<evidence type="ECO:0000256" key="2">
    <source>
        <dbReference type="ARBA" id="ARBA00022571"/>
    </source>
</evidence>
<dbReference type="UniPathway" id="UPA00068">
    <property type="reaction ID" value="UER00108"/>
</dbReference>
<comment type="catalytic activity">
    <reaction evidence="6 7">
        <text>N-acetyl-L-glutamate 5-semialdehyde + phosphate + NADP(+) = N-acetyl-L-glutamyl 5-phosphate + NADPH + H(+)</text>
        <dbReference type="Rhea" id="RHEA:21588"/>
        <dbReference type="ChEBI" id="CHEBI:15378"/>
        <dbReference type="ChEBI" id="CHEBI:29123"/>
        <dbReference type="ChEBI" id="CHEBI:43474"/>
        <dbReference type="ChEBI" id="CHEBI:57783"/>
        <dbReference type="ChEBI" id="CHEBI:57936"/>
        <dbReference type="ChEBI" id="CHEBI:58349"/>
        <dbReference type="EC" id="1.2.1.38"/>
    </reaction>
</comment>
<dbReference type="CDD" id="cd23934">
    <property type="entry name" value="AGPR_1_C"/>
    <property type="match status" value="1"/>
</dbReference>
<dbReference type="Gene3D" id="3.40.50.720">
    <property type="entry name" value="NAD(P)-binding Rossmann-like Domain"/>
    <property type="match status" value="1"/>
</dbReference>
<feature type="domain" description="Semialdehyde dehydrogenase NAD-binding" evidence="8">
    <location>
        <begin position="2"/>
        <end position="144"/>
    </location>
</feature>
<comment type="subcellular location">
    <subcellularLocation>
        <location evidence="7">Cytoplasm</location>
    </subcellularLocation>
</comment>
<evidence type="ECO:0000259" key="8">
    <source>
        <dbReference type="SMART" id="SM00859"/>
    </source>
</evidence>
<evidence type="ECO:0000313" key="10">
    <source>
        <dbReference type="Proteomes" id="UP000526501"/>
    </source>
</evidence>